<name>A0A1S2LY12_9BACI</name>
<evidence type="ECO:0000256" key="1">
    <source>
        <dbReference type="SAM" id="Phobius"/>
    </source>
</evidence>
<proteinExistence type="predicted"/>
<keyword evidence="1" id="KW-1133">Transmembrane helix</keyword>
<keyword evidence="1" id="KW-0472">Membrane</keyword>
<dbReference type="EMBL" id="MLQR01000001">
    <property type="protein sequence ID" value="OIJ17392.1"/>
    <property type="molecule type" value="Genomic_DNA"/>
</dbReference>
<evidence type="ECO:0000313" key="2">
    <source>
        <dbReference type="EMBL" id="OIJ17392.1"/>
    </source>
</evidence>
<evidence type="ECO:0000313" key="3">
    <source>
        <dbReference type="Proteomes" id="UP000179524"/>
    </source>
</evidence>
<protein>
    <submittedName>
        <fullName evidence="2">Uncharacterized protein</fullName>
    </submittedName>
</protein>
<keyword evidence="3" id="KW-1185">Reference proteome</keyword>
<dbReference type="AlphaFoldDB" id="A0A1S2LY12"/>
<keyword evidence="1" id="KW-0812">Transmembrane</keyword>
<dbReference type="RefSeq" id="WP_071308116.1">
    <property type="nucleotide sequence ID" value="NZ_MLQR01000001.1"/>
</dbReference>
<accession>A0A1S2LY12</accession>
<gene>
    <name evidence="2" type="ORF">BKP37_02490</name>
</gene>
<feature type="transmembrane region" description="Helical" evidence="1">
    <location>
        <begin position="91"/>
        <end position="109"/>
    </location>
</feature>
<feature type="transmembrane region" description="Helical" evidence="1">
    <location>
        <begin position="148"/>
        <end position="165"/>
    </location>
</feature>
<comment type="caution">
    <text evidence="2">The sequence shown here is derived from an EMBL/GenBank/DDBJ whole genome shotgun (WGS) entry which is preliminary data.</text>
</comment>
<organism evidence="2 3">
    <name type="scientific">Anaerobacillus alkalilacustris</name>
    <dbReference type="NCBI Taxonomy" id="393763"/>
    <lineage>
        <taxon>Bacteria</taxon>
        <taxon>Bacillati</taxon>
        <taxon>Bacillota</taxon>
        <taxon>Bacilli</taxon>
        <taxon>Bacillales</taxon>
        <taxon>Bacillaceae</taxon>
        <taxon>Anaerobacillus</taxon>
    </lineage>
</organism>
<dbReference type="Proteomes" id="UP000179524">
    <property type="component" value="Unassembled WGS sequence"/>
</dbReference>
<feature type="transmembrane region" description="Helical" evidence="1">
    <location>
        <begin position="55"/>
        <end position="79"/>
    </location>
</feature>
<sequence length="263" mass="30660">MKNFNPTNSERRFKAYVSSIGTTQLHLRNPYIIAWWSAAFPGFGHLLLSKYLRGYALFLWEILVNNMANLNHAIVYSFTGNISMAKDVLEPRWLLLYIPVYLFAIWDSYRTTVDMNKVFILAERENAGFNSYTISAIEINYLDKRRPLMAVVWSLFTPGLGQLYIHRVITAIFTMAFMVVFVYFSNILIAVHFLFIGEIPQATQVIDPQWFLFIPSHIGFAAYDSYVNTVENNKLFESEQRKFLKTYYQQHRVKFLVPADGVK</sequence>
<reference evidence="2 3" key="1">
    <citation type="submission" date="2016-10" db="EMBL/GenBank/DDBJ databases">
        <title>Draft genome sequences of four alkaliphilic bacteria belonging to the Anaerobacillus genus.</title>
        <authorList>
            <person name="Bassil N.M."/>
            <person name="Lloyd J.R."/>
        </authorList>
    </citation>
    <scope>NUCLEOTIDE SEQUENCE [LARGE SCALE GENOMIC DNA]</scope>
    <source>
        <strain evidence="2 3">DSM 18345</strain>
    </source>
</reference>
<feature type="transmembrane region" description="Helical" evidence="1">
    <location>
        <begin position="171"/>
        <end position="196"/>
    </location>
</feature>
<feature type="transmembrane region" description="Helical" evidence="1">
    <location>
        <begin position="31"/>
        <end position="48"/>
    </location>
</feature>
<dbReference type="OrthoDB" id="1681403at2"/>